<organism evidence="2">
    <name type="scientific">viral metagenome</name>
    <dbReference type="NCBI Taxonomy" id="1070528"/>
    <lineage>
        <taxon>unclassified sequences</taxon>
        <taxon>metagenomes</taxon>
        <taxon>organismal metagenomes</taxon>
    </lineage>
</organism>
<protein>
    <submittedName>
        <fullName evidence="2">Uncharacterized protein</fullName>
    </submittedName>
</protein>
<sequence length="331" mass="38338">MLEIGGSQLDENYAVFDVDETLGYFSQFGAFVDALNNYYSDFSRVVFDNFNELLDLYPEFIRPNMIEILKYVSEKRSEGACKGIIIYTNNQGPRIWVANISKYFDYKVGTQVFDQIIAAFKVNGKIVQEGRTTQNKTYDDLVRVANIPKTSQICFVDDLDHPGMRHPNVLYINVKPYVETLPTSTLIKRYLDSNLGKNILPENREKFIKSIKKRMGVNDDENERIATLNLQESNFISLNTPVGSSGESSAIQSYKKTGEKILFYIKLFFKNKNKSRKSHKLHMHTRRNKHRATLKDKRRRLTSKSKLLKRRTNANDNSVRKTRKIGAFMRV</sequence>
<dbReference type="EMBL" id="MN739002">
    <property type="protein sequence ID" value="QHT34560.1"/>
    <property type="molecule type" value="Genomic_DNA"/>
</dbReference>
<proteinExistence type="predicted"/>
<evidence type="ECO:0000256" key="1">
    <source>
        <dbReference type="SAM" id="MobiDB-lite"/>
    </source>
</evidence>
<accession>A0A6C0F2Y9</accession>
<dbReference type="AlphaFoldDB" id="A0A6C0F2Y9"/>
<reference evidence="2" key="1">
    <citation type="journal article" date="2020" name="Nature">
        <title>Giant virus diversity and host interactions through global metagenomics.</title>
        <authorList>
            <person name="Schulz F."/>
            <person name="Roux S."/>
            <person name="Paez-Espino D."/>
            <person name="Jungbluth S."/>
            <person name="Walsh D.A."/>
            <person name="Denef V.J."/>
            <person name="McMahon K.D."/>
            <person name="Konstantinidis K.T."/>
            <person name="Eloe-Fadrosh E.A."/>
            <person name="Kyrpides N.C."/>
            <person name="Woyke T."/>
        </authorList>
    </citation>
    <scope>NUCLEOTIDE SEQUENCE</scope>
    <source>
        <strain evidence="2">GVMAG-M-3300009163-63</strain>
    </source>
</reference>
<feature type="region of interest" description="Disordered" evidence="1">
    <location>
        <begin position="275"/>
        <end position="298"/>
    </location>
</feature>
<evidence type="ECO:0000313" key="2">
    <source>
        <dbReference type="EMBL" id="QHT34560.1"/>
    </source>
</evidence>
<name>A0A6C0F2Y9_9ZZZZ</name>